<comment type="function">
    <text evidence="8">Catalyzes the acetylation of L-2,4-diaminobutyrate (DABA) to gamma-N-acetyl-alpha,gamma-diaminobutyric acid (ADABA) with acetyl coenzyme A.</text>
</comment>
<dbReference type="PROSITE" id="PS51186">
    <property type="entry name" value="GNAT"/>
    <property type="match status" value="1"/>
</dbReference>
<comment type="caution">
    <text evidence="10">The sequence shown here is derived from an EMBL/GenBank/DDBJ whole genome shotgun (WGS) entry which is preliminary data.</text>
</comment>
<accession>A0A245ZVS7</accession>
<dbReference type="RefSeq" id="WP_088366021.1">
    <property type="nucleotide sequence ID" value="NZ_NBBI01000001.1"/>
</dbReference>
<comment type="pathway">
    <text evidence="1 8">Amine and polyamine biosynthesis; ectoine biosynthesis; L-ectoine from L-aspartate 4-semialdehyde: step 2/3.</text>
</comment>
<dbReference type="Gene3D" id="3.40.630.30">
    <property type="match status" value="1"/>
</dbReference>
<dbReference type="UniPathway" id="UPA00067">
    <property type="reaction ID" value="UER00122"/>
</dbReference>
<protein>
    <recommendedName>
        <fullName evidence="4 8">L-2,4-diaminobutyric acid acetyltransferase</fullName>
        <shortName evidence="8">DABA acetyltransferase</shortName>
        <ecNumber evidence="3 8">2.3.1.178</ecNumber>
    </recommendedName>
</protein>
<evidence type="ECO:0000256" key="8">
    <source>
        <dbReference type="RuleBase" id="RU365045"/>
    </source>
</evidence>
<dbReference type="GO" id="GO:0033816">
    <property type="term" value="F:diaminobutyrate acetyltransferase activity"/>
    <property type="evidence" value="ECO:0007669"/>
    <property type="project" value="UniProtKB-EC"/>
</dbReference>
<proteinExistence type="inferred from homology"/>
<feature type="domain" description="N-acetyltransferase" evidence="9">
    <location>
        <begin position="14"/>
        <end position="168"/>
    </location>
</feature>
<keyword evidence="5 8" id="KW-0808">Transferase</keyword>
<dbReference type="NCBIfam" id="TIGR02406">
    <property type="entry name" value="ectoine_EctA"/>
    <property type="match status" value="1"/>
</dbReference>
<dbReference type="CDD" id="cd04301">
    <property type="entry name" value="NAT_SF"/>
    <property type="match status" value="1"/>
</dbReference>
<evidence type="ECO:0000256" key="2">
    <source>
        <dbReference type="ARBA" id="ARBA00010712"/>
    </source>
</evidence>
<dbReference type="PROSITE" id="PS51257">
    <property type="entry name" value="PROKAR_LIPOPROTEIN"/>
    <property type="match status" value="1"/>
</dbReference>
<keyword evidence="11" id="KW-1185">Reference proteome</keyword>
<comment type="similarity">
    <text evidence="2 8">Belongs to the acetyltransferase family. EctA subfamily.</text>
</comment>
<dbReference type="InterPro" id="IPR000182">
    <property type="entry name" value="GNAT_dom"/>
</dbReference>
<keyword evidence="6 8" id="KW-0012">Acyltransferase</keyword>
<dbReference type="AlphaFoldDB" id="A0A245ZVS7"/>
<comment type="catalytic activity">
    <reaction evidence="7 8">
        <text>L-2,4-diaminobutanoate + acetyl-CoA = (2S)-4-acetamido-2-aminobutanoate + CoA + H(+)</text>
        <dbReference type="Rhea" id="RHEA:16901"/>
        <dbReference type="ChEBI" id="CHEBI:15378"/>
        <dbReference type="ChEBI" id="CHEBI:57287"/>
        <dbReference type="ChEBI" id="CHEBI:57288"/>
        <dbReference type="ChEBI" id="CHEBI:58761"/>
        <dbReference type="ChEBI" id="CHEBI:58929"/>
        <dbReference type="EC" id="2.3.1.178"/>
    </reaction>
</comment>
<name>A0A245ZVS7_9SPHN</name>
<sequence>MSDPDRTHPPADQLQLRVPRATDGPAVTALIAACPPLDQNSPYCNLLQCEHFADHCVLAEQDGQTIGWVSGYRPPADPDAFFVWQVAVAAEGRGKRLASRMINHLLARPAQRGVTHLITTITDDNAASWGLFQRLANTWGVTLERSTLFDRQAHFAGAHATEFQARIGPLDHVNFNEQRG</sequence>
<evidence type="ECO:0000256" key="4">
    <source>
        <dbReference type="ARBA" id="ARBA00017935"/>
    </source>
</evidence>
<evidence type="ECO:0000256" key="1">
    <source>
        <dbReference type="ARBA" id="ARBA00004978"/>
    </source>
</evidence>
<evidence type="ECO:0000256" key="6">
    <source>
        <dbReference type="ARBA" id="ARBA00023315"/>
    </source>
</evidence>
<dbReference type="EC" id="2.3.1.178" evidence="3 8"/>
<organism evidence="10 11">
    <name type="scientific">Sphingomonas dokdonensis</name>
    <dbReference type="NCBI Taxonomy" id="344880"/>
    <lineage>
        <taxon>Bacteria</taxon>
        <taxon>Pseudomonadati</taxon>
        <taxon>Pseudomonadota</taxon>
        <taxon>Alphaproteobacteria</taxon>
        <taxon>Sphingomonadales</taxon>
        <taxon>Sphingomonadaceae</taxon>
        <taxon>Sphingomonas</taxon>
    </lineage>
</organism>
<dbReference type="InterPro" id="IPR016181">
    <property type="entry name" value="Acyl_CoA_acyltransferase"/>
</dbReference>
<dbReference type="EMBL" id="NBBI01000001">
    <property type="protein sequence ID" value="OWK33822.1"/>
    <property type="molecule type" value="Genomic_DNA"/>
</dbReference>
<dbReference type="OrthoDB" id="2436196at2"/>
<gene>
    <name evidence="8 10" type="primary">ectA</name>
    <name evidence="10" type="ORF">SPDO_07100</name>
</gene>
<evidence type="ECO:0000256" key="3">
    <source>
        <dbReference type="ARBA" id="ARBA00012355"/>
    </source>
</evidence>
<reference evidence="10 11" key="1">
    <citation type="submission" date="2017-03" db="EMBL/GenBank/DDBJ databases">
        <title>Genome sequence of Sphingomonas dokdonensis DSM 21029.</title>
        <authorList>
            <person name="Poehlein A."/>
            <person name="Wuebbeler J.H."/>
            <person name="Steinbuechel A."/>
            <person name="Daniel R."/>
        </authorList>
    </citation>
    <scope>NUCLEOTIDE SEQUENCE [LARGE SCALE GENOMIC DNA]</scope>
    <source>
        <strain evidence="10 11">DSM 21029</strain>
    </source>
</reference>
<dbReference type="InterPro" id="IPR012772">
    <property type="entry name" value="Ectoine_EctA"/>
</dbReference>
<evidence type="ECO:0000313" key="10">
    <source>
        <dbReference type="EMBL" id="OWK33822.1"/>
    </source>
</evidence>
<dbReference type="Pfam" id="PF00583">
    <property type="entry name" value="Acetyltransf_1"/>
    <property type="match status" value="1"/>
</dbReference>
<dbReference type="GO" id="GO:0019491">
    <property type="term" value="P:ectoine biosynthetic process"/>
    <property type="evidence" value="ECO:0007669"/>
    <property type="project" value="UniProtKB-UniPathway"/>
</dbReference>
<dbReference type="Proteomes" id="UP000197290">
    <property type="component" value="Unassembled WGS sequence"/>
</dbReference>
<evidence type="ECO:0000313" key="11">
    <source>
        <dbReference type="Proteomes" id="UP000197290"/>
    </source>
</evidence>
<evidence type="ECO:0000259" key="9">
    <source>
        <dbReference type="PROSITE" id="PS51186"/>
    </source>
</evidence>
<dbReference type="SUPFAM" id="SSF55729">
    <property type="entry name" value="Acyl-CoA N-acyltransferases (Nat)"/>
    <property type="match status" value="1"/>
</dbReference>
<evidence type="ECO:0000256" key="7">
    <source>
        <dbReference type="ARBA" id="ARBA00048924"/>
    </source>
</evidence>
<evidence type="ECO:0000256" key="5">
    <source>
        <dbReference type="ARBA" id="ARBA00022679"/>
    </source>
</evidence>